<evidence type="ECO:0000259" key="3">
    <source>
        <dbReference type="Pfam" id="PF13439"/>
    </source>
</evidence>
<protein>
    <submittedName>
        <fullName evidence="4">Glycosyltransferase</fullName>
    </submittedName>
</protein>
<dbReference type="RefSeq" id="WP_151419237.1">
    <property type="nucleotide sequence ID" value="NZ_VMRG01000001.1"/>
</dbReference>
<reference evidence="4 5" key="1">
    <citation type="submission" date="2019-07" db="EMBL/GenBank/DDBJ databases">
        <title>Draft genome Sequence of Chlorobium phaeovibrioides sp. strain PhvTcv-s14, from the Phylum Chlorobi.</title>
        <authorList>
            <person name="Babenko V."/>
            <person name="Boldyreva D."/>
            <person name="Kanygina A."/>
            <person name="Selezneva O."/>
            <person name="Akopiyan T."/>
            <person name="Lunina O."/>
        </authorList>
    </citation>
    <scope>NUCLEOTIDE SEQUENCE [LARGE SCALE GENOMIC DNA]</scope>
    <source>
        <strain evidence="4 5">GrTcv12</strain>
    </source>
</reference>
<evidence type="ECO:0000313" key="5">
    <source>
        <dbReference type="Proteomes" id="UP000327458"/>
    </source>
</evidence>
<dbReference type="Pfam" id="PF13439">
    <property type="entry name" value="Glyco_transf_4"/>
    <property type="match status" value="1"/>
</dbReference>
<name>A0A5M8IB19_CHLPH</name>
<feature type="domain" description="Glycosyl transferase family 1" evidence="2">
    <location>
        <begin position="1069"/>
        <end position="1228"/>
    </location>
</feature>
<dbReference type="PANTHER" id="PTHR46401">
    <property type="entry name" value="GLYCOSYLTRANSFERASE WBBK-RELATED"/>
    <property type="match status" value="1"/>
</dbReference>
<gene>
    <name evidence="4" type="ORF">FP507_03430</name>
</gene>
<evidence type="ECO:0000259" key="2">
    <source>
        <dbReference type="Pfam" id="PF00534"/>
    </source>
</evidence>
<dbReference type="Pfam" id="PF00534">
    <property type="entry name" value="Glycos_transf_1"/>
    <property type="match status" value="3"/>
</dbReference>
<keyword evidence="1 4" id="KW-0808">Transferase</keyword>
<feature type="domain" description="Glycosyl transferase family 1" evidence="2">
    <location>
        <begin position="225"/>
        <end position="383"/>
    </location>
</feature>
<dbReference type="PANTHER" id="PTHR46401:SF2">
    <property type="entry name" value="GLYCOSYLTRANSFERASE WBBK-RELATED"/>
    <property type="match status" value="1"/>
</dbReference>
<dbReference type="SUPFAM" id="SSF53756">
    <property type="entry name" value="UDP-Glycosyltransferase/glycogen phosphorylase"/>
    <property type="match status" value="3"/>
</dbReference>
<dbReference type="Gene3D" id="3.40.50.2000">
    <property type="entry name" value="Glycogen Phosphorylase B"/>
    <property type="match status" value="4"/>
</dbReference>
<comment type="caution">
    <text evidence="4">The sequence shown here is derived from an EMBL/GenBank/DDBJ whole genome shotgun (WGS) entry which is preliminary data.</text>
</comment>
<evidence type="ECO:0000313" key="4">
    <source>
        <dbReference type="EMBL" id="KAA6232247.1"/>
    </source>
</evidence>
<dbReference type="CDD" id="cd03801">
    <property type="entry name" value="GT4_PimA-like"/>
    <property type="match status" value="1"/>
</dbReference>
<dbReference type="InterPro" id="IPR028098">
    <property type="entry name" value="Glyco_trans_4-like_N"/>
</dbReference>
<dbReference type="GO" id="GO:0016757">
    <property type="term" value="F:glycosyltransferase activity"/>
    <property type="evidence" value="ECO:0007669"/>
    <property type="project" value="InterPro"/>
</dbReference>
<dbReference type="EMBL" id="VMRG01000001">
    <property type="protein sequence ID" value="KAA6232247.1"/>
    <property type="molecule type" value="Genomic_DNA"/>
</dbReference>
<feature type="domain" description="Glycosyltransferase subfamily 4-like N-terminal" evidence="3">
    <location>
        <begin position="17"/>
        <end position="202"/>
    </location>
</feature>
<feature type="domain" description="Glycosyl transferase family 1" evidence="2">
    <location>
        <begin position="619"/>
        <end position="789"/>
    </location>
</feature>
<organism evidence="4 5">
    <name type="scientific">Chlorobium phaeovibrioides</name>
    <dbReference type="NCBI Taxonomy" id="1094"/>
    <lineage>
        <taxon>Bacteria</taxon>
        <taxon>Pseudomonadati</taxon>
        <taxon>Chlorobiota</taxon>
        <taxon>Chlorobiia</taxon>
        <taxon>Chlorobiales</taxon>
        <taxon>Chlorobiaceae</taxon>
        <taxon>Chlorobium/Pelodictyon group</taxon>
        <taxon>Chlorobium</taxon>
    </lineage>
</organism>
<proteinExistence type="predicted"/>
<dbReference type="InterPro" id="IPR001296">
    <property type="entry name" value="Glyco_trans_1"/>
</dbReference>
<dbReference type="CDD" id="cd03809">
    <property type="entry name" value="GT4_MtfB-like"/>
    <property type="match status" value="2"/>
</dbReference>
<sequence>MRIVLDMQGAQTESRFRGIGRYTISFSQAVVRNRGEHEIILALSGLFPDTIEHIRAAFDSLLPQENIRVWHAPGPVNEEQPGNDARRDTAELLREAFLSSLQPDVIHVSSLFEGFIDNAVTSIGRFDTATPVSVILHDLIPLLNPDHYLKHNKPYEQYYLRKVEHLCRAATYLANSDFTRKEGIDALSIESEKVVNISTAIDGCFQPQSIDALTGKQLKQKFGISRAFVLYTGGADERKNLPRLIQAYAALPSHIRISHQLIFAGKTLEGERVRLTDIARSAGMKPDELIFAGYVTDDELVQLYNLCALYVFPSWHEGFGLPALEAMACGAPVIGANTSSLPEVIGLDEALFDPFDVAAITTKMVQALSDEGFRTRLREHGQQQATHFSWDVTARRAIEVWDGLQQAQASSLVVKSQSPHKPRLAFVSPLPPAQTGIADYSAELLPALAEYYDIDVVVAQDRVDVSWVNQQVRIQGITWLRENAHKVDRVLYQIGNSPFHAYMQPLLREIPGTVVLHDFYISGLISWLEVHGGVAHAWTNALYESHGYGAVQERYRDGESAVIEFPVNFDVLMHAKGVIVHSEYSCKLARHWYGDRIGLDWKVIPLLRVGSEMFNRISVREQLGYNPDDFIICSFGHLDPTKLNHRLLNSWIGSALAGNKKCKLVFVGANHGGEYGLDLLKTIQENGLAHRVQITGFVSSEIYRTYLMASDLAVQLRTHSRGETSAAVLDCMNYALPVIVNANGSMAELDPDSVMMIPDEFQDTMLIDAMESLWREPQKRHALGERAREIIRTRHAPNRCAQRYADAIEHFYERTAACTVPALIEKLAGQDGVALNNAELAHLSQIIATNLPLPSSARRLFLDVTATCSHDLKTGIERVTRAMLLALLDKPPIGYRVEPVYLSKTGGKWGYRFARRYTLGLLDCIEGALDDELVNPENGDILLMLDLSGDMLVQAATTGLFAGYRYQGVAVYSVVYDLLPVLMPEVFPAGADRGHAQWLQTVSTFDGAICISDTVAADFAAWQAAVGLNSGGRRLFHLNWFHLGADVGNSVPSHGMPDHADEVMRQLQTRYSFLLVGTIEPRKGYLQTIKAFEQLWRNSIDVNLVIVGREGWTTLEPEHMRRNIPETVDRLKHHPELNKRLFWLEGISDEYLEKVYAASTCLIAASYGEGFGLPLIEAAQHKLPIIARDIPVFREVAGEYAYYFNSTQPEGLAESIQTWISLYENSQHPKSDAMPWLTWKESAAQLQKAIIGVGG</sequence>
<dbReference type="AlphaFoldDB" id="A0A5M8IB19"/>
<evidence type="ECO:0000256" key="1">
    <source>
        <dbReference type="ARBA" id="ARBA00022679"/>
    </source>
</evidence>
<accession>A0A5M8IB19</accession>
<dbReference type="Proteomes" id="UP000327458">
    <property type="component" value="Unassembled WGS sequence"/>
</dbReference>
<dbReference type="GO" id="GO:0009103">
    <property type="term" value="P:lipopolysaccharide biosynthetic process"/>
    <property type="evidence" value="ECO:0007669"/>
    <property type="project" value="TreeGrafter"/>
</dbReference>